<protein>
    <submittedName>
        <fullName evidence="7">ABC-2 type transport system permease protein</fullName>
    </submittedName>
</protein>
<evidence type="ECO:0000259" key="6">
    <source>
        <dbReference type="Pfam" id="PF12698"/>
    </source>
</evidence>
<dbReference type="PANTHER" id="PTHR43471:SF3">
    <property type="entry name" value="ABC TRANSPORTER PERMEASE PROTEIN NATB"/>
    <property type="match status" value="1"/>
</dbReference>
<feature type="transmembrane region" description="Helical" evidence="5">
    <location>
        <begin position="21"/>
        <end position="44"/>
    </location>
</feature>
<evidence type="ECO:0000256" key="2">
    <source>
        <dbReference type="ARBA" id="ARBA00022692"/>
    </source>
</evidence>
<proteinExistence type="predicted"/>
<dbReference type="EMBL" id="FZPD01000003">
    <property type="protein sequence ID" value="SNS97729.1"/>
    <property type="molecule type" value="Genomic_DNA"/>
</dbReference>
<evidence type="ECO:0000256" key="3">
    <source>
        <dbReference type="ARBA" id="ARBA00022989"/>
    </source>
</evidence>
<dbReference type="GO" id="GO:0016020">
    <property type="term" value="C:membrane"/>
    <property type="evidence" value="ECO:0007669"/>
    <property type="project" value="UniProtKB-SubCell"/>
</dbReference>
<sequence>MNKIFLVIQREFMSRVKKKSFLLATILVPLLFPAIIGGMVYLAIQNEKNKELEVIHVLDESSLLKFEDTESYDYQLVEGPLDSAKARFSKSDDFALIYVPKIEVDNPEGIKFYAHTSPGVNLVDGFENKIEAQLRDVKLTRSGLTEEQLEELKTYVQIESFNLSETGDEKKSDSGVTFGIGYVMGFLIYIFLFAYGAQVMQGVIEEKNSKIVEVIVSTVRPFHMMIGKVVGVASVGIVQFLIWMVLMSVISFAGMAAFGLSMDPAETAQMMQAADEASSVQSNAKVQEMMSLINDIPITKIVLLFIFFFLGGYLLYGALFAAVGSAVDTPADAQQFMMPIMMPIIVGLMGLFMFVFPDPHGTISFWLSIIPFTSPIVMMGRIGFGVPAWEIALSMVLLVGGFIFTLWLAGRIYRIGILMHGTKVNYKVLAKWLMQKN</sequence>
<dbReference type="InterPro" id="IPR013525">
    <property type="entry name" value="ABC2_TM"/>
</dbReference>
<dbReference type="AlphaFoldDB" id="A0A239IVY6"/>
<keyword evidence="8" id="KW-1185">Reference proteome</keyword>
<comment type="subcellular location">
    <subcellularLocation>
        <location evidence="1">Membrane</location>
        <topology evidence="1">Multi-pass membrane protein</topology>
    </subcellularLocation>
</comment>
<organism evidence="7 8">
    <name type="scientific">Ekhidna lutea</name>
    <dbReference type="NCBI Taxonomy" id="447679"/>
    <lineage>
        <taxon>Bacteria</taxon>
        <taxon>Pseudomonadati</taxon>
        <taxon>Bacteroidota</taxon>
        <taxon>Cytophagia</taxon>
        <taxon>Cytophagales</taxon>
        <taxon>Reichenbachiellaceae</taxon>
        <taxon>Ekhidna</taxon>
    </lineage>
</organism>
<dbReference type="SUPFAM" id="SSF53850">
    <property type="entry name" value="Periplasmic binding protein-like II"/>
    <property type="match status" value="1"/>
</dbReference>
<gene>
    <name evidence="7" type="ORF">SAMN05421640_1859</name>
</gene>
<dbReference type="RefSeq" id="WP_089356592.1">
    <property type="nucleotide sequence ID" value="NZ_FZPD01000003.1"/>
</dbReference>
<accession>A0A239IVY6</accession>
<dbReference type="Gene3D" id="3.40.190.10">
    <property type="entry name" value="Periplasmic binding protein-like II"/>
    <property type="match status" value="1"/>
</dbReference>
<evidence type="ECO:0000313" key="8">
    <source>
        <dbReference type="Proteomes" id="UP000198393"/>
    </source>
</evidence>
<keyword evidence="2 5" id="KW-0812">Transmembrane</keyword>
<keyword evidence="3 5" id="KW-1133">Transmembrane helix</keyword>
<feature type="transmembrane region" description="Helical" evidence="5">
    <location>
        <begin position="301"/>
        <end position="324"/>
    </location>
</feature>
<dbReference type="OrthoDB" id="9768837at2"/>
<dbReference type="GO" id="GO:0140359">
    <property type="term" value="F:ABC-type transporter activity"/>
    <property type="evidence" value="ECO:0007669"/>
    <property type="project" value="InterPro"/>
</dbReference>
<feature type="transmembrane region" description="Helical" evidence="5">
    <location>
        <begin position="240"/>
        <end position="261"/>
    </location>
</feature>
<evidence type="ECO:0000256" key="1">
    <source>
        <dbReference type="ARBA" id="ARBA00004141"/>
    </source>
</evidence>
<dbReference type="PANTHER" id="PTHR43471">
    <property type="entry name" value="ABC TRANSPORTER PERMEASE"/>
    <property type="match status" value="1"/>
</dbReference>
<dbReference type="Pfam" id="PF12698">
    <property type="entry name" value="ABC2_membrane_3"/>
    <property type="match status" value="1"/>
</dbReference>
<name>A0A239IVY6_EKHLU</name>
<reference evidence="7 8" key="1">
    <citation type="submission" date="2017-06" db="EMBL/GenBank/DDBJ databases">
        <authorList>
            <person name="Kim H.J."/>
            <person name="Triplett B.A."/>
        </authorList>
    </citation>
    <scope>NUCLEOTIDE SEQUENCE [LARGE SCALE GENOMIC DNA]</scope>
    <source>
        <strain evidence="7 8">DSM 19307</strain>
    </source>
</reference>
<feature type="domain" description="ABC-2 type transporter transmembrane" evidence="6">
    <location>
        <begin position="19"/>
        <end position="409"/>
    </location>
</feature>
<feature type="transmembrane region" description="Helical" evidence="5">
    <location>
        <begin position="179"/>
        <end position="199"/>
    </location>
</feature>
<keyword evidence="4 5" id="KW-0472">Membrane</keyword>
<feature type="transmembrane region" description="Helical" evidence="5">
    <location>
        <begin position="336"/>
        <end position="356"/>
    </location>
</feature>
<evidence type="ECO:0000256" key="5">
    <source>
        <dbReference type="SAM" id="Phobius"/>
    </source>
</evidence>
<evidence type="ECO:0000256" key="4">
    <source>
        <dbReference type="ARBA" id="ARBA00023136"/>
    </source>
</evidence>
<evidence type="ECO:0000313" key="7">
    <source>
        <dbReference type="EMBL" id="SNS97729.1"/>
    </source>
</evidence>
<dbReference type="Proteomes" id="UP000198393">
    <property type="component" value="Unassembled WGS sequence"/>
</dbReference>
<feature type="transmembrane region" description="Helical" evidence="5">
    <location>
        <begin position="363"/>
        <end position="382"/>
    </location>
</feature>
<feature type="transmembrane region" description="Helical" evidence="5">
    <location>
        <begin position="388"/>
        <end position="409"/>
    </location>
</feature>